<feature type="region of interest" description="Disordered" evidence="2">
    <location>
        <begin position="587"/>
        <end position="606"/>
    </location>
</feature>
<name>A0A6A5BNG4_NAEFO</name>
<dbReference type="VEuPathDB" id="AmoebaDB:NF0023480"/>
<dbReference type="RefSeq" id="XP_044560337.1">
    <property type="nucleotide sequence ID" value="XM_044709162.1"/>
</dbReference>
<dbReference type="GeneID" id="68112836"/>
<evidence type="ECO:0000313" key="3">
    <source>
        <dbReference type="EMBL" id="KAF0975624.1"/>
    </source>
</evidence>
<comment type="caution">
    <text evidence="3">The sequence shown here is derived from an EMBL/GenBank/DDBJ whole genome shotgun (WGS) entry which is preliminary data.</text>
</comment>
<sequence length="687" mass="79157">MKAFLVQSLSKSRPLFSSSEARVLNFSYSVMGSNKVLTIGPHVFANLGASRKIDSKTYVPRSDIFPTSFRSYHYNIIYRNNNTEEKDLSFMETEAFIKANEQITQLEKSFAELLKKKRKNQTLQYDEELERQNLVFSTNNLLERAEEDNGGDTSLMHPLHLYMTWKLSKLRSKLLMRDFYTVDHNIPEDAITESVKMLEERPYLANLLKEQLIDRNEFEKYDKNFDQTIQFPTYTGHVQIHSPENNWLKYYIHDKLSNSSVGSIIAKKRAVFAELAESMQSGLASSLQLGPSIVKKDLFIFAFYYVVHFFSRLNPEAYDQCKEVVKIWDKGLKEEFKDVTFKDWETDVELRLDSCMSVLKAFLIGFTSEDETSAETIKKYAKLAQKQDSNNFYVFTLDVGEDPASFLRNIVKAEKIILEKGKLKTINHLRFFPILFHKATTVWSAAAAANDQVERGKVAKDALKLLQLSFNNLHVPMDPIEVQTMADCKLMMGEPDQSLTLYKEFFEVQFLTSSYHITHAVEVVSSLLLSVGESESAIKSLNRYCKYFPEDFTVSLRLHLIHALVEPPNSDLTSLIKSNDPSVQAQLAKGGDLRANNSTPSKLYHGKTEREQLEWCRKELNKLMDRHAEWLEMDDALYHFYQEIRNKVEMKLKQGNKMPQKPTVPSALKASMSKSLLTKSSDKKKNK</sequence>
<reference evidence="3 4" key="1">
    <citation type="journal article" date="2019" name="Sci. Rep.">
        <title>Nanopore sequencing improves the draft genome of the human pathogenic amoeba Naegleria fowleri.</title>
        <authorList>
            <person name="Liechti N."/>
            <person name="Schurch N."/>
            <person name="Bruggmann R."/>
            <person name="Wittwer M."/>
        </authorList>
    </citation>
    <scope>NUCLEOTIDE SEQUENCE [LARGE SCALE GENOMIC DNA]</scope>
    <source>
        <strain evidence="3 4">ATCC 30894</strain>
    </source>
</reference>
<evidence type="ECO:0000313" key="4">
    <source>
        <dbReference type="Proteomes" id="UP000444721"/>
    </source>
</evidence>
<feature type="compositionally biased region" description="Low complexity" evidence="2">
    <location>
        <begin position="666"/>
        <end position="679"/>
    </location>
</feature>
<feature type="region of interest" description="Disordered" evidence="2">
    <location>
        <begin position="653"/>
        <end position="687"/>
    </location>
</feature>
<keyword evidence="4" id="KW-1185">Reference proteome</keyword>
<organism evidence="3 4">
    <name type="scientific">Naegleria fowleri</name>
    <name type="common">Brain eating amoeba</name>
    <dbReference type="NCBI Taxonomy" id="5763"/>
    <lineage>
        <taxon>Eukaryota</taxon>
        <taxon>Discoba</taxon>
        <taxon>Heterolobosea</taxon>
        <taxon>Tetramitia</taxon>
        <taxon>Eutetramitia</taxon>
        <taxon>Vahlkampfiidae</taxon>
        <taxon>Naegleria</taxon>
    </lineage>
</organism>
<dbReference type="EMBL" id="VFQX01000044">
    <property type="protein sequence ID" value="KAF0975624.1"/>
    <property type="molecule type" value="Genomic_DNA"/>
</dbReference>
<protein>
    <submittedName>
        <fullName evidence="3">Uncharacterized protein</fullName>
    </submittedName>
</protein>
<dbReference type="OMA" id="QTMADCK"/>
<gene>
    <name evidence="3" type="ORF">FDP41_005618</name>
</gene>
<keyword evidence="1" id="KW-0175">Coiled coil</keyword>
<dbReference type="VEuPathDB" id="AmoebaDB:NfTy_067610"/>
<dbReference type="OrthoDB" id="10359175at2759"/>
<evidence type="ECO:0000256" key="1">
    <source>
        <dbReference type="SAM" id="Coils"/>
    </source>
</evidence>
<dbReference type="VEuPathDB" id="AmoebaDB:FDP41_005618"/>
<accession>A0A6A5BNG4</accession>
<feature type="coiled-coil region" evidence="1">
    <location>
        <begin position="96"/>
        <end position="131"/>
    </location>
</feature>
<dbReference type="AlphaFoldDB" id="A0A6A5BNG4"/>
<proteinExistence type="predicted"/>
<evidence type="ECO:0000256" key="2">
    <source>
        <dbReference type="SAM" id="MobiDB-lite"/>
    </source>
</evidence>
<dbReference type="Proteomes" id="UP000444721">
    <property type="component" value="Unassembled WGS sequence"/>
</dbReference>